<keyword evidence="2" id="KW-1185">Reference proteome</keyword>
<gene>
    <name evidence="1" type="ORF">SK128_022458</name>
</gene>
<sequence>MDQLASILVPQDSGEWIAYRNATVIVMQYVIRLMVIAYVLHTDWVNIAQKLVLKIDGVKTVNTCVYVTMEALVIEILGHVFAHLDT</sequence>
<accession>A0AAN8WLG5</accession>
<protein>
    <submittedName>
        <fullName evidence="1">Uncharacterized protein</fullName>
    </submittedName>
</protein>
<dbReference type="EMBL" id="JAXCGZ010023433">
    <property type="protein sequence ID" value="KAK7012352.1"/>
    <property type="molecule type" value="Genomic_DNA"/>
</dbReference>
<organism evidence="1 2">
    <name type="scientific">Halocaridina rubra</name>
    <name type="common">Hawaiian red shrimp</name>
    <dbReference type="NCBI Taxonomy" id="373956"/>
    <lineage>
        <taxon>Eukaryota</taxon>
        <taxon>Metazoa</taxon>
        <taxon>Ecdysozoa</taxon>
        <taxon>Arthropoda</taxon>
        <taxon>Crustacea</taxon>
        <taxon>Multicrustacea</taxon>
        <taxon>Malacostraca</taxon>
        <taxon>Eumalacostraca</taxon>
        <taxon>Eucarida</taxon>
        <taxon>Decapoda</taxon>
        <taxon>Pleocyemata</taxon>
        <taxon>Caridea</taxon>
        <taxon>Atyoidea</taxon>
        <taxon>Atyidae</taxon>
        <taxon>Halocaridina</taxon>
    </lineage>
</organism>
<dbReference type="AlphaFoldDB" id="A0AAN8WLG5"/>
<name>A0AAN8WLG5_HALRR</name>
<comment type="caution">
    <text evidence="1">The sequence shown here is derived from an EMBL/GenBank/DDBJ whole genome shotgun (WGS) entry which is preliminary data.</text>
</comment>
<evidence type="ECO:0000313" key="1">
    <source>
        <dbReference type="EMBL" id="KAK7012352.1"/>
    </source>
</evidence>
<reference evidence="1 2" key="1">
    <citation type="submission" date="2023-11" db="EMBL/GenBank/DDBJ databases">
        <title>Halocaridina rubra genome assembly.</title>
        <authorList>
            <person name="Smith C."/>
        </authorList>
    </citation>
    <scope>NUCLEOTIDE SEQUENCE [LARGE SCALE GENOMIC DNA]</scope>
    <source>
        <strain evidence="1">EP-1</strain>
        <tissue evidence="1">Whole</tissue>
    </source>
</reference>
<dbReference type="Proteomes" id="UP001381693">
    <property type="component" value="Unassembled WGS sequence"/>
</dbReference>
<proteinExistence type="predicted"/>
<evidence type="ECO:0000313" key="2">
    <source>
        <dbReference type="Proteomes" id="UP001381693"/>
    </source>
</evidence>